<accession>A0AAV2YGX0</accession>
<feature type="region of interest" description="Disordered" evidence="1">
    <location>
        <begin position="246"/>
        <end position="283"/>
    </location>
</feature>
<keyword evidence="3" id="KW-1185">Reference proteome</keyword>
<organism evidence="2 3">
    <name type="scientific">Lagenidium giganteum</name>
    <dbReference type="NCBI Taxonomy" id="4803"/>
    <lineage>
        <taxon>Eukaryota</taxon>
        <taxon>Sar</taxon>
        <taxon>Stramenopiles</taxon>
        <taxon>Oomycota</taxon>
        <taxon>Peronosporomycetes</taxon>
        <taxon>Pythiales</taxon>
        <taxon>Pythiaceae</taxon>
    </lineage>
</organism>
<gene>
    <name evidence="2" type="ORF">N0F65_003670</name>
</gene>
<sequence length="785" mass="87875">MKIKASGAPSPAASSDTPVAKFCMFECDHRHLFQSEYKRSNRTKGLKILRCFPHCCPNHIERSYCGSSLSVLVRPATKYTASTNDLFVFARFETSVDAGLAIGEDVGYDTMVSATQTEENPEGQWVPGVRERPSAHSLAMKSANEGSLEHALFFQLNGKVYSRWYYDWESGANKAQRLMKHVLKAYIFQRVDAKGQPFTREDGSEPAGSDAEGSKLRVICCSRSPEFTVISYRRAPSEGVAVAKGDGSIAAQQDSPSGSMDVTVHERGRKLPTSMKRQAERAPMVTVRKPVMPSDLDRKCKRTAGDLPPVARAPAGPQRSTLASGDMTKALEDQILWEHMTSDVVTTSKNLALLYYFVQWTPLEYYASFVDELAHLMHSSVLEVIAGPGNKVEKHNCFSRVLFEHAQSFGVAPRTAFVHSSAQRITLPQELEALLRIVAQALLCLFSNETRQWLSDFFVEHAGAVVNKNAIRESFLVLLTSLEAMLNRQVFGMTPVGTLSNLAEDIIAAVYSYETYHPKRSAVRRILGRHSFMGWQVFVAQMRDMYISLAAKPSPPRGLSSSRAESVWNADWLLDMDGSSWVPSSKDVFQVSLWTMFRLIQQITRLQVVLSVAERKLIIRSASALIPANMGMTWILDGKERIFRMNVDGTSSFLQPGSHGDYKAHIALEGGKQTVLYADVYQWSLAADMDHCYHTELRLECVGNWNQPMLVVEGQVWATSLPQSMSPKEVQYLRETKIKSKIQAVLHSLNSHRVEQGIDRGQSEPIRPWAQLGRFQLRYNRSAQL</sequence>
<evidence type="ECO:0000313" key="2">
    <source>
        <dbReference type="EMBL" id="DAZ93265.1"/>
    </source>
</evidence>
<reference evidence="2" key="2">
    <citation type="journal article" date="2023" name="Microbiol Resour">
        <title>Decontamination and Annotation of the Draft Genome Sequence of the Oomycete Lagenidium giganteum ARSEF 373.</title>
        <authorList>
            <person name="Morgan W.R."/>
            <person name="Tartar A."/>
        </authorList>
    </citation>
    <scope>NUCLEOTIDE SEQUENCE</scope>
    <source>
        <strain evidence="2">ARSEF 373</strain>
    </source>
</reference>
<dbReference type="EMBL" id="DAKRPA010000330">
    <property type="protein sequence ID" value="DAZ93265.1"/>
    <property type="molecule type" value="Genomic_DNA"/>
</dbReference>
<comment type="caution">
    <text evidence="2">The sequence shown here is derived from an EMBL/GenBank/DDBJ whole genome shotgun (WGS) entry which is preliminary data.</text>
</comment>
<reference evidence="2" key="1">
    <citation type="submission" date="2022-11" db="EMBL/GenBank/DDBJ databases">
        <authorList>
            <person name="Morgan W.R."/>
            <person name="Tartar A."/>
        </authorList>
    </citation>
    <scope>NUCLEOTIDE SEQUENCE</scope>
    <source>
        <strain evidence="2">ARSEF 373</strain>
    </source>
</reference>
<proteinExistence type="predicted"/>
<dbReference type="AlphaFoldDB" id="A0AAV2YGX0"/>
<protein>
    <submittedName>
        <fullName evidence="2">Uncharacterized protein</fullName>
    </submittedName>
</protein>
<evidence type="ECO:0000256" key="1">
    <source>
        <dbReference type="SAM" id="MobiDB-lite"/>
    </source>
</evidence>
<feature type="region of interest" description="Disordered" evidence="1">
    <location>
        <begin position="296"/>
        <end position="322"/>
    </location>
</feature>
<evidence type="ECO:0000313" key="3">
    <source>
        <dbReference type="Proteomes" id="UP001146120"/>
    </source>
</evidence>
<dbReference type="Proteomes" id="UP001146120">
    <property type="component" value="Unassembled WGS sequence"/>
</dbReference>
<name>A0AAV2YGX0_9STRA</name>
<feature type="compositionally biased region" description="Polar residues" evidence="1">
    <location>
        <begin position="250"/>
        <end position="260"/>
    </location>
</feature>